<keyword evidence="2" id="KW-0677">Repeat</keyword>
<dbReference type="Pfam" id="PF00400">
    <property type="entry name" value="WD40"/>
    <property type="match status" value="2"/>
</dbReference>
<dbReference type="GO" id="GO:0003723">
    <property type="term" value="F:RNA binding"/>
    <property type="evidence" value="ECO:0007669"/>
    <property type="project" value="TreeGrafter"/>
</dbReference>
<dbReference type="InterPro" id="IPR001680">
    <property type="entry name" value="WD40_rpt"/>
</dbReference>
<protein>
    <submittedName>
        <fullName evidence="3">Uncharacterized protein</fullName>
    </submittedName>
</protein>
<dbReference type="SUPFAM" id="SSF50978">
    <property type="entry name" value="WD40 repeat-like"/>
    <property type="match status" value="1"/>
</dbReference>
<reference evidence="3 4" key="1">
    <citation type="submission" date="2020-04" db="EMBL/GenBank/DDBJ databases">
        <title>Perkinsus chesapeaki whole genome sequence.</title>
        <authorList>
            <person name="Bogema D.R."/>
        </authorList>
    </citation>
    <scope>NUCLEOTIDE SEQUENCE [LARGE SCALE GENOMIC DNA]</scope>
    <source>
        <strain evidence="3">ATCC PRA-425</strain>
    </source>
</reference>
<gene>
    <name evidence="3" type="ORF">FOL47_001524</name>
</gene>
<evidence type="ECO:0000313" key="4">
    <source>
        <dbReference type="Proteomes" id="UP000591131"/>
    </source>
</evidence>
<dbReference type="PANTHER" id="PTHR44006:SF1">
    <property type="entry name" value="U5 SMALL NUCLEAR RIBONUCLEOPROTEIN 40 KDA PROTEIN"/>
    <property type="match status" value="1"/>
</dbReference>
<dbReference type="InterPro" id="IPR052234">
    <property type="entry name" value="U5_snRNP_Component"/>
</dbReference>
<dbReference type="EMBL" id="JAAPAO010000137">
    <property type="protein sequence ID" value="KAF4671472.1"/>
    <property type="molecule type" value="Genomic_DNA"/>
</dbReference>
<dbReference type="GO" id="GO:0071013">
    <property type="term" value="C:catalytic step 2 spliceosome"/>
    <property type="evidence" value="ECO:0007669"/>
    <property type="project" value="TreeGrafter"/>
</dbReference>
<accession>A0A7J6MIL3</accession>
<proteinExistence type="predicted"/>
<sequence length="494" mass="54063">MKADGQSHSRLDDPRQCQALSATCIISVRFAVSCIQVNSTGTVVIVAHEDATAMARLGRVWSIVEPDELGAVNVYHRVITETTDDSEESKRESSEKWKCIMRETFPMKIRAVSIIEPSRQFVIGTETGAIIGYSLPTKQQPQPKLLWKLDAHGPHPVTGLAALGDGNRLVTIGLDNAVRIIDVVMKPIPTGELYSGGRLTKRLKGSSYLTSVALDTYGRAYIGSSGGDVFIFDTTTAPRPAFLHQFASHDGAEITALATWSRATDLARSQKLLNGPLTTVDCFRRIIQPVIPLLTNHLLLLNIPRSSSSSPSALIFIAHGSTVSLYDIQNQGYEKRMTRLKKFVPLTDYIKASSMGKVTCLSFNSERRMLLAGYASGVVAMWSLNVGPEDSPKMSTATLVSHPDVASVTSLFWTEADKIFTGTDEGRVKIWTLTGCTEDYEHVPDIDDDHNGRNTASVEAIQHNMTDSTIYSGLLDAAPTETVKARSDTDEDEW</sequence>
<dbReference type="AlphaFoldDB" id="A0A7J6MIL3"/>
<keyword evidence="1" id="KW-0853">WD repeat</keyword>
<organism evidence="3 4">
    <name type="scientific">Perkinsus chesapeaki</name>
    <name type="common">Clam parasite</name>
    <name type="synonym">Perkinsus andrewsi</name>
    <dbReference type="NCBI Taxonomy" id="330153"/>
    <lineage>
        <taxon>Eukaryota</taxon>
        <taxon>Sar</taxon>
        <taxon>Alveolata</taxon>
        <taxon>Perkinsozoa</taxon>
        <taxon>Perkinsea</taxon>
        <taxon>Perkinsida</taxon>
        <taxon>Perkinsidae</taxon>
        <taxon>Perkinsus</taxon>
    </lineage>
</organism>
<name>A0A7J6MIL3_PERCH</name>
<comment type="caution">
    <text evidence="3">The sequence shown here is derived from an EMBL/GenBank/DDBJ whole genome shotgun (WGS) entry which is preliminary data.</text>
</comment>
<evidence type="ECO:0000313" key="3">
    <source>
        <dbReference type="EMBL" id="KAF4671472.1"/>
    </source>
</evidence>
<dbReference type="InterPro" id="IPR015943">
    <property type="entry name" value="WD40/YVTN_repeat-like_dom_sf"/>
</dbReference>
<evidence type="ECO:0000256" key="1">
    <source>
        <dbReference type="ARBA" id="ARBA00022574"/>
    </source>
</evidence>
<dbReference type="PANTHER" id="PTHR44006">
    <property type="entry name" value="U5 SMALL NUCLEAR RIBONUCLEOPROTEIN 40 KDA PROTEIN"/>
    <property type="match status" value="1"/>
</dbReference>
<keyword evidence="4" id="KW-1185">Reference proteome</keyword>
<dbReference type="SMART" id="SM00320">
    <property type="entry name" value="WD40"/>
    <property type="match status" value="5"/>
</dbReference>
<dbReference type="Gene3D" id="2.130.10.10">
    <property type="entry name" value="YVTN repeat-like/Quinoprotein amine dehydrogenase"/>
    <property type="match status" value="2"/>
</dbReference>
<dbReference type="OrthoDB" id="430293at2759"/>
<dbReference type="InterPro" id="IPR036322">
    <property type="entry name" value="WD40_repeat_dom_sf"/>
</dbReference>
<dbReference type="Proteomes" id="UP000591131">
    <property type="component" value="Unassembled WGS sequence"/>
</dbReference>
<evidence type="ECO:0000256" key="2">
    <source>
        <dbReference type="ARBA" id="ARBA00022737"/>
    </source>
</evidence>